<keyword evidence="3" id="KW-0560">Oxidoreductase</keyword>
<dbReference type="GO" id="GO:0004854">
    <property type="term" value="F:xanthine dehydrogenase activity"/>
    <property type="evidence" value="ECO:0007669"/>
    <property type="project" value="UniProtKB-EC"/>
</dbReference>
<protein>
    <submittedName>
        <fullName evidence="3">Putative xanthine dehydrogenase subunit A</fullName>
        <ecNumber evidence="3">1.17.1.4</ecNumber>
    </submittedName>
</protein>
<dbReference type="Proteomes" id="UP000317243">
    <property type="component" value="Unassembled WGS sequence"/>
</dbReference>
<gene>
    <name evidence="3" type="primary">pucA</name>
    <name evidence="3" type="ORF">KOR42_05440</name>
</gene>
<organism evidence="3 4">
    <name type="scientific">Thalassoglobus neptunius</name>
    <dbReference type="NCBI Taxonomy" id="1938619"/>
    <lineage>
        <taxon>Bacteria</taxon>
        <taxon>Pseudomonadati</taxon>
        <taxon>Planctomycetota</taxon>
        <taxon>Planctomycetia</taxon>
        <taxon>Planctomycetales</taxon>
        <taxon>Planctomycetaceae</taxon>
        <taxon>Thalassoglobus</taxon>
    </lineage>
</organism>
<dbReference type="Pfam" id="PF02625">
    <property type="entry name" value="XdhC_CoxI"/>
    <property type="match status" value="1"/>
</dbReference>
<dbReference type="PANTHER" id="PTHR30388">
    <property type="entry name" value="ALDEHYDE OXIDOREDUCTASE MOLYBDENUM COFACTOR ASSEMBLY PROTEIN"/>
    <property type="match status" value="1"/>
</dbReference>
<proteinExistence type="predicted"/>
<name>A0A5C5X2N0_9PLAN</name>
<accession>A0A5C5X2N0</accession>
<dbReference type="EC" id="1.17.1.4" evidence="3"/>
<sequence>MKQRKRVHRTEQLALENEFSANMRDVIDSLLSAHRTQRPVVFTALIETRGSTPQKAGATMLIYEDGRQVGTLGGGCVEAEVKRRALECLSTSQRQLETFQLDHDYGWDDGLICGGRMITLIDPIGGNSRIEYYESLLKQIDSGEGFTQAIRIEDDDGTIPAGARYLFDHNNTLIAQTDDHDFPNSNSGFIPELKSLPRPKMSQGWAYLPTLPKFELFIFGAGHVGKKVSEYASQTGFEVTVVDDREIYCNPQNLPDAKHCLVGEFDEVIDSMEFGPRSFCIIVTRGHNHDEEALFHLIRKQTCYLGMIGSKRKIRLIFDDLIAQGIEAHELERVHAPIGLEIGSQTVPEIAISIVAELISFRSQLSTSVRPHK</sequence>
<dbReference type="Gene3D" id="3.40.50.720">
    <property type="entry name" value="NAD(P)-binding Rossmann-like Domain"/>
    <property type="match status" value="1"/>
</dbReference>
<keyword evidence="4" id="KW-1185">Reference proteome</keyword>
<dbReference type="PANTHER" id="PTHR30388:SF6">
    <property type="entry name" value="XANTHINE DEHYDROGENASE SUBUNIT A-RELATED"/>
    <property type="match status" value="1"/>
</dbReference>
<evidence type="ECO:0000259" key="2">
    <source>
        <dbReference type="Pfam" id="PF13478"/>
    </source>
</evidence>
<evidence type="ECO:0000313" key="4">
    <source>
        <dbReference type="Proteomes" id="UP000317243"/>
    </source>
</evidence>
<dbReference type="SUPFAM" id="SSF51735">
    <property type="entry name" value="NAD(P)-binding Rossmann-fold domains"/>
    <property type="match status" value="1"/>
</dbReference>
<dbReference type="InterPro" id="IPR036291">
    <property type="entry name" value="NAD(P)-bd_dom_sf"/>
</dbReference>
<dbReference type="InterPro" id="IPR003777">
    <property type="entry name" value="XdhC_CoxI"/>
</dbReference>
<evidence type="ECO:0000259" key="1">
    <source>
        <dbReference type="Pfam" id="PF02625"/>
    </source>
</evidence>
<dbReference type="InterPro" id="IPR052698">
    <property type="entry name" value="MoCofactor_Util/Proc"/>
</dbReference>
<dbReference type="AlphaFoldDB" id="A0A5C5X2N0"/>
<reference evidence="3 4" key="1">
    <citation type="submission" date="2019-02" db="EMBL/GenBank/DDBJ databases">
        <title>Deep-cultivation of Planctomycetes and their phenomic and genomic characterization uncovers novel biology.</title>
        <authorList>
            <person name="Wiegand S."/>
            <person name="Jogler M."/>
            <person name="Boedeker C."/>
            <person name="Pinto D."/>
            <person name="Vollmers J."/>
            <person name="Rivas-Marin E."/>
            <person name="Kohn T."/>
            <person name="Peeters S.H."/>
            <person name="Heuer A."/>
            <person name="Rast P."/>
            <person name="Oberbeckmann S."/>
            <person name="Bunk B."/>
            <person name="Jeske O."/>
            <person name="Meyerdierks A."/>
            <person name="Storesund J.E."/>
            <person name="Kallscheuer N."/>
            <person name="Luecker S."/>
            <person name="Lage O.M."/>
            <person name="Pohl T."/>
            <person name="Merkel B.J."/>
            <person name="Hornburger P."/>
            <person name="Mueller R.-W."/>
            <person name="Bruemmer F."/>
            <person name="Labrenz M."/>
            <person name="Spormann A.M."/>
            <person name="Op Den Camp H."/>
            <person name="Overmann J."/>
            <person name="Amann R."/>
            <person name="Jetten M.S.M."/>
            <person name="Mascher T."/>
            <person name="Medema M.H."/>
            <person name="Devos D.P."/>
            <person name="Kaster A.-K."/>
            <person name="Ovreas L."/>
            <person name="Rohde M."/>
            <person name="Galperin M.Y."/>
            <person name="Jogler C."/>
        </authorList>
    </citation>
    <scope>NUCLEOTIDE SEQUENCE [LARGE SCALE GENOMIC DNA]</scope>
    <source>
        <strain evidence="3 4">KOR42</strain>
    </source>
</reference>
<dbReference type="Pfam" id="PF13478">
    <property type="entry name" value="XdhC_C"/>
    <property type="match status" value="1"/>
</dbReference>
<evidence type="ECO:0000313" key="3">
    <source>
        <dbReference type="EMBL" id="TWT57186.1"/>
    </source>
</evidence>
<comment type="caution">
    <text evidence="3">The sequence shown here is derived from an EMBL/GenBank/DDBJ whole genome shotgun (WGS) entry which is preliminary data.</text>
</comment>
<dbReference type="EMBL" id="SIHI01000001">
    <property type="protein sequence ID" value="TWT57186.1"/>
    <property type="molecule type" value="Genomic_DNA"/>
</dbReference>
<feature type="domain" description="XdhC- CoxI" evidence="1">
    <location>
        <begin position="35"/>
        <end position="99"/>
    </location>
</feature>
<feature type="domain" description="XdhC Rossmann" evidence="2">
    <location>
        <begin position="216"/>
        <end position="358"/>
    </location>
</feature>
<dbReference type="InterPro" id="IPR027051">
    <property type="entry name" value="XdhC_Rossmann_dom"/>
</dbReference>